<dbReference type="PANTHER" id="PTHR30028">
    <property type="entry name" value="UPF0014 INNER MEMBRANE PROTEIN YBBM-RELATED"/>
    <property type="match status" value="1"/>
</dbReference>
<evidence type="ECO:0000313" key="8">
    <source>
        <dbReference type="Proteomes" id="UP000243406"/>
    </source>
</evidence>
<feature type="transmembrane region" description="Helical" evidence="6">
    <location>
        <begin position="6"/>
        <end position="26"/>
    </location>
</feature>
<feature type="transmembrane region" description="Helical" evidence="6">
    <location>
        <begin position="105"/>
        <end position="123"/>
    </location>
</feature>
<organism evidence="7 8">
    <name type="scientific">Acetoanaerobium noterae</name>
    <dbReference type="NCBI Taxonomy" id="745369"/>
    <lineage>
        <taxon>Bacteria</taxon>
        <taxon>Bacillati</taxon>
        <taxon>Bacillota</taxon>
        <taxon>Clostridia</taxon>
        <taxon>Peptostreptococcales</taxon>
        <taxon>Filifactoraceae</taxon>
        <taxon>Acetoanaerobium</taxon>
    </lineage>
</organism>
<dbReference type="AlphaFoldDB" id="A0A1T5BU83"/>
<feature type="transmembrane region" description="Helical" evidence="6">
    <location>
        <begin position="38"/>
        <end position="60"/>
    </location>
</feature>
<sequence length="260" mass="28958">MDSSILELSFIQLGLAYIFVLITLVIIRKRKLNREKELLISTIRMTIQLILTGYVLVYIFDNVSMLYTICIIILMECFAIYTIFKQSKHPLSSKLKKIIAFSMSIGTLSSLFYFLIIVVRISPWYDPRYFIPIAGMLIGNSMTGISLGISTLIKGMTTQKDKVETALMLGATPKQASKEFIDSAFDSAILPTINSMLGMGIIFLPGMMTGQILSGTSPVVAIRYQIAIMLGILGSVSFTTILSLSLGYKTFFNSNKQLDY</sequence>
<reference evidence="8" key="1">
    <citation type="submission" date="2017-02" db="EMBL/GenBank/DDBJ databases">
        <authorList>
            <person name="Varghese N."/>
            <person name="Submissions S."/>
        </authorList>
    </citation>
    <scope>NUCLEOTIDE SEQUENCE [LARGE SCALE GENOMIC DNA]</scope>
    <source>
        <strain evidence="8">ATCC 35199</strain>
    </source>
</reference>
<evidence type="ECO:0000256" key="4">
    <source>
        <dbReference type="ARBA" id="ARBA00022989"/>
    </source>
</evidence>
<evidence type="ECO:0000256" key="5">
    <source>
        <dbReference type="ARBA" id="ARBA00023136"/>
    </source>
</evidence>
<comment type="similarity">
    <text evidence="2">Belongs to the UPF0014 family.</text>
</comment>
<keyword evidence="5 6" id="KW-0472">Membrane</keyword>
<dbReference type="GO" id="GO:0005886">
    <property type="term" value="C:plasma membrane"/>
    <property type="evidence" value="ECO:0007669"/>
    <property type="project" value="TreeGrafter"/>
</dbReference>
<keyword evidence="3 6" id="KW-0812">Transmembrane</keyword>
<feature type="transmembrane region" description="Helical" evidence="6">
    <location>
        <begin position="129"/>
        <end position="153"/>
    </location>
</feature>
<dbReference type="RefSeq" id="WP_013360750.1">
    <property type="nucleotide sequence ID" value="NZ_DAMBHZ010000015.1"/>
</dbReference>
<proteinExistence type="inferred from homology"/>
<evidence type="ECO:0000256" key="6">
    <source>
        <dbReference type="SAM" id="Phobius"/>
    </source>
</evidence>
<feature type="transmembrane region" description="Helical" evidence="6">
    <location>
        <begin position="66"/>
        <end position="84"/>
    </location>
</feature>
<evidence type="ECO:0000313" key="7">
    <source>
        <dbReference type="EMBL" id="SKB50687.1"/>
    </source>
</evidence>
<dbReference type="PANTHER" id="PTHR30028:SF0">
    <property type="entry name" value="PROTEIN ALUMINUM SENSITIVE 3"/>
    <property type="match status" value="1"/>
</dbReference>
<evidence type="ECO:0000256" key="3">
    <source>
        <dbReference type="ARBA" id="ARBA00022692"/>
    </source>
</evidence>
<comment type="subcellular location">
    <subcellularLocation>
        <location evidence="1">Membrane</location>
        <topology evidence="1">Multi-pass membrane protein</topology>
    </subcellularLocation>
</comment>
<gene>
    <name evidence="7" type="ORF">SAMN02745120_1866</name>
</gene>
<dbReference type="OrthoDB" id="9791807at2"/>
<feature type="transmembrane region" description="Helical" evidence="6">
    <location>
        <begin position="184"/>
        <end position="204"/>
    </location>
</feature>
<dbReference type="Proteomes" id="UP000243406">
    <property type="component" value="Unassembled WGS sequence"/>
</dbReference>
<keyword evidence="8" id="KW-1185">Reference proteome</keyword>
<feature type="transmembrane region" description="Helical" evidence="6">
    <location>
        <begin position="224"/>
        <end position="248"/>
    </location>
</feature>
<protein>
    <submittedName>
        <fullName evidence="7">Putative ABC transport system permease protein</fullName>
    </submittedName>
</protein>
<dbReference type="InterPro" id="IPR005226">
    <property type="entry name" value="UPF0014_fam"/>
</dbReference>
<evidence type="ECO:0000256" key="2">
    <source>
        <dbReference type="ARBA" id="ARBA00005268"/>
    </source>
</evidence>
<name>A0A1T5BU83_9FIRM</name>
<dbReference type="Pfam" id="PF03649">
    <property type="entry name" value="UPF0014"/>
    <property type="match status" value="1"/>
</dbReference>
<dbReference type="EMBL" id="FUYN01000003">
    <property type="protein sequence ID" value="SKB50687.1"/>
    <property type="molecule type" value="Genomic_DNA"/>
</dbReference>
<evidence type="ECO:0000256" key="1">
    <source>
        <dbReference type="ARBA" id="ARBA00004141"/>
    </source>
</evidence>
<accession>A0A1T5BU83</accession>
<keyword evidence="4 6" id="KW-1133">Transmembrane helix</keyword>